<keyword evidence="2" id="KW-1185">Reference proteome</keyword>
<dbReference type="Proteomes" id="UP001152320">
    <property type="component" value="Chromosome 1"/>
</dbReference>
<accession>A0A9Q1CT83</accession>
<gene>
    <name evidence="1" type="ORF">HOLleu_03744</name>
</gene>
<dbReference type="AlphaFoldDB" id="A0A9Q1CT83"/>
<reference evidence="1" key="1">
    <citation type="submission" date="2021-10" db="EMBL/GenBank/DDBJ databases">
        <title>Tropical sea cucumber genome reveals ecological adaptation and Cuvierian tubules defense mechanism.</title>
        <authorList>
            <person name="Chen T."/>
        </authorList>
    </citation>
    <scope>NUCLEOTIDE SEQUENCE</scope>
    <source>
        <strain evidence="1">Nanhai2018</strain>
        <tissue evidence="1">Muscle</tissue>
    </source>
</reference>
<proteinExistence type="predicted"/>
<sequence length="60" mass="6975">MTYTVFVEADAFHIVLRRVVPDNIRTDSRLGRWGGLLLECIFTHVGRLRTFSVTLALERR</sequence>
<comment type="caution">
    <text evidence="1">The sequence shown here is derived from an EMBL/GenBank/DDBJ whole genome shotgun (WGS) entry which is preliminary data.</text>
</comment>
<dbReference type="EMBL" id="JAIZAY010000001">
    <property type="protein sequence ID" value="KAJ8050513.1"/>
    <property type="molecule type" value="Genomic_DNA"/>
</dbReference>
<evidence type="ECO:0000313" key="2">
    <source>
        <dbReference type="Proteomes" id="UP001152320"/>
    </source>
</evidence>
<organism evidence="1 2">
    <name type="scientific">Holothuria leucospilota</name>
    <name type="common">Black long sea cucumber</name>
    <name type="synonym">Mertensiothuria leucospilota</name>
    <dbReference type="NCBI Taxonomy" id="206669"/>
    <lineage>
        <taxon>Eukaryota</taxon>
        <taxon>Metazoa</taxon>
        <taxon>Echinodermata</taxon>
        <taxon>Eleutherozoa</taxon>
        <taxon>Echinozoa</taxon>
        <taxon>Holothuroidea</taxon>
        <taxon>Aspidochirotacea</taxon>
        <taxon>Aspidochirotida</taxon>
        <taxon>Holothuriidae</taxon>
        <taxon>Holothuria</taxon>
    </lineage>
</organism>
<name>A0A9Q1CT83_HOLLE</name>
<protein>
    <submittedName>
        <fullName evidence="1">Uncharacterized protein</fullName>
    </submittedName>
</protein>
<evidence type="ECO:0000313" key="1">
    <source>
        <dbReference type="EMBL" id="KAJ8050513.1"/>
    </source>
</evidence>